<feature type="coiled-coil region" evidence="1">
    <location>
        <begin position="1027"/>
        <end position="1061"/>
    </location>
</feature>
<feature type="compositionally biased region" description="Polar residues" evidence="2">
    <location>
        <begin position="250"/>
        <end position="267"/>
    </location>
</feature>
<keyword evidence="4" id="KW-1185">Reference proteome</keyword>
<feature type="region of interest" description="Disordered" evidence="2">
    <location>
        <begin position="119"/>
        <end position="194"/>
    </location>
</feature>
<dbReference type="Gene3D" id="2.40.50.40">
    <property type="match status" value="1"/>
</dbReference>
<organism evidence="3 4">
    <name type="scientific">Exophiala bonariae</name>
    <dbReference type="NCBI Taxonomy" id="1690606"/>
    <lineage>
        <taxon>Eukaryota</taxon>
        <taxon>Fungi</taxon>
        <taxon>Dikarya</taxon>
        <taxon>Ascomycota</taxon>
        <taxon>Pezizomycotina</taxon>
        <taxon>Eurotiomycetes</taxon>
        <taxon>Chaetothyriomycetidae</taxon>
        <taxon>Chaetothyriales</taxon>
        <taxon>Herpotrichiellaceae</taxon>
        <taxon>Exophiala</taxon>
    </lineage>
</organism>
<reference evidence="3 4" key="1">
    <citation type="submission" date="2023-08" db="EMBL/GenBank/DDBJ databases">
        <title>Black Yeasts Isolated from many extreme environments.</title>
        <authorList>
            <person name="Coleine C."/>
            <person name="Stajich J.E."/>
            <person name="Selbmann L."/>
        </authorList>
    </citation>
    <scope>NUCLEOTIDE SEQUENCE [LARGE SCALE GENOMIC DNA]</scope>
    <source>
        <strain evidence="3 4">CCFEE 5792</strain>
    </source>
</reference>
<feature type="compositionally biased region" description="Basic and acidic residues" evidence="2">
    <location>
        <begin position="538"/>
        <end position="547"/>
    </location>
</feature>
<dbReference type="Proteomes" id="UP001358417">
    <property type="component" value="Unassembled WGS sequence"/>
</dbReference>
<evidence type="ECO:0000256" key="2">
    <source>
        <dbReference type="SAM" id="MobiDB-lite"/>
    </source>
</evidence>
<feature type="region of interest" description="Disordered" evidence="2">
    <location>
        <begin position="586"/>
        <end position="613"/>
    </location>
</feature>
<dbReference type="EMBL" id="JAVRRD010000005">
    <property type="protein sequence ID" value="KAK5058595.1"/>
    <property type="molecule type" value="Genomic_DNA"/>
</dbReference>
<feature type="compositionally biased region" description="Low complexity" evidence="2">
    <location>
        <begin position="161"/>
        <end position="177"/>
    </location>
</feature>
<feature type="compositionally biased region" description="Basic and acidic residues" evidence="2">
    <location>
        <begin position="1198"/>
        <end position="1215"/>
    </location>
</feature>
<feature type="region of interest" description="Disordered" evidence="2">
    <location>
        <begin position="522"/>
        <end position="567"/>
    </location>
</feature>
<proteinExistence type="predicted"/>
<evidence type="ECO:0000313" key="3">
    <source>
        <dbReference type="EMBL" id="KAK5058595.1"/>
    </source>
</evidence>
<dbReference type="InterPro" id="IPR038609">
    <property type="entry name" value="HDA1_su2/3_sf"/>
</dbReference>
<feature type="region of interest" description="Disordered" evidence="2">
    <location>
        <begin position="207"/>
        <end position="227"/>
    </location>
</feature>
<feature type="region of interest" description="Disordered" evidence="2">
    <location>
        <begin position="478"/>
        <end position="507"/>
    </location>
</feature>
<dbReference type="Gene3D" id="3.40.50.12360">
    <property type="match status" value="1"/>
</dbReference>
<feature type="compositionally biased region" description="Polar residues" evidence="2">
    <location>
        <begin position="426"/>
        <end position="438"/>
    </location>
</feature>
<feature type="region of interest" description="Disordered" evidence="2">
    <location>
        <begin position="936"/>
        <end position="986"/>
    </location>
</feature>
<feature type="compositionally biased region" description="Polar residues" evidence="2">
    <location>
        <begin position="1250"/>
        <end position="1260"/>
    </location>
</feature>
<feature type="region of interest" description="Disordered" evidence="2">
    <location>
        <begin position="250"/>
        <end position="296"/>
    </location>
</feature>
<dbReference type="GO" id="GO:0070823">
    <property type="term" value="C:HDA1 complex"/>
    <property type="evidence" value="ECO:0007669"/>
    <property type="project" value="InterPro"/>
</dbReference>
<protein>
    <recommendedName>
        <fullName evidence="5">Chromo domain-containing protein</fullName>
    </recommendedName>
</protein>
<evidence type="ECO:0000313" key="4">
    <source>
        <dbReference type="Proteomes" id="UP001358417"/>
    </source>
</evidence>
<dbReference type="RefSeq" id="XP_064709118.1">
    <property type="nucleotide sequence ID" value="XM_064854392.1"/>
</dbReference>
<accession>A0AAV9NHK9</accession>
<evidence type="ECO:0000256" key="1">
    <source>
        <dbReference type="SAM" id="Coils"/>
    </source>
</evidence>
<dbReference type="GeneID" id="89979013"/>
<feature type="compositionally biased region" description="Polar residues" evidence="2">
    <location>
        <begin position="483"/>
        <end position="497"/>
    </location>
</feature>
<dbReference type="InterPro" id="IPR021006">
    <property type="entry name" value="Hda2/3"/>
</dbReference>
<sequence length="1305" mass="143104">MKSPYKQDLVDYSKSSTKRKKPSQTSSTPNTPSATVTYSTRTFIPWEEQRLLGEKFRSVGEGAWPATRISDERAQGKRKQYLVEWAEHPLTGEKFAPTWTAASGIAADLLKLWKNREANHIDKPQKKPAVKVSGASSTGKPNREPALNGEKRRTKAIHTISDSSSSEPAAQSPARPSLEITLPKSGQEPTPTIPRIKLRLTVLNSPASSPLEIPETQLDRQPSSPTPFSIVIPSVPLDSADYQTLRSSQINSQGGINFSPSPRSPLSTFRPKPAQSSGTSEAAVAKASPVTTRKPIVHNTTTQNLQSGVELSSSSSVIVCGPPPLISSVESAASSEPIQLTTQAVSSSEPSDFGAPAYIPSTEQPSVQGRKRSIELGPEPGSRRGLSIADLICPETNPQLLVSRKSALQSDSQGSIPLNTYPQAQQTLQSSNQGSSVHRSPAGEGASPWQFRTQCPVEETPANQPSSVKVSDLVSSVGEGQLPLSTPSPRSGRQALQATEIPSPLREKLRQLNENIIRTSDYSRRLSRSRTSSASSGELRHPDEMDHSASSNTTSPAAPSGSRAPTYDIAMGSALPIQNSIEDGQLLNDDQESDGSKGSSSQSLESERDIPQVNGLVIPSVPLLGPDEYTLGLSAEGKIQSVYSDIIKTKKKAILKFISRHEAIGSANTSPSRTNERNEMSELIQRLHDTTTHMDLGLPGTPTQYSVNSEEHTTYANYAGSKFSLLGSLVEQLNRTDCSIALAARSGRIQDLLEQYLSTKKINVRRHDRVNAPSSPETDRQHEFEIELISTMSRNPVTLHRKPIVMIAFDASFDAQDREIKKIRAMSSPNSPKLVPVVHLLVTNSSEHVDLCIPKSLPSPARLKLLVRTTYQARANLGGKQSYVPSASDEPQGRAMDFSDLQKALRKSPERKLSLLASLITLRAFSRDFDTEWGPGSVPELQLSEIDDISPKVSGTTTAAETPKEPLPRSRTPASRADTPSGKKRLLEVDNPVVALNKRQRLTPTPLPEVETTTTPASLPLSVGELNKKLRTELTQEKEAREKAEKERDHVKVQSDEWRQAHSALLRRYETRKTKSHELEKDHATLLKTMENKKFKQDRTMEENAALKEKLKTLQQELSAIRETIKSGGGDAASTEIAREEARTLLARNMNLEKILENTRKDFEFTREQYQNASSKAAEFAAQVRDLEEKVANLSKQASDEKRRLKEVNHQQSLKEHLSKIAELEQEKRTKDVLLKKLEEENRQLKRNRGVQTRGSSVQPPGSPGLDAPSTGRGPRSRQGSPAPGLLPHHGNAVTNRGSLLRHER</sequence>
<feature type="region of interest" description="Disordered" evidence="2">
    <location>
        <begin position="426"/>
        <end position="449"/>
    </location>
</feature>
<keyword evidence="1" id="KW-0175">Coiled coil</keyword>
<feature type="compositionally biased region" description="Low complexity" evidence="2">
    <location>
        <begin position="23"/>
        <end position="36"/>
    </location>
</feature>
<comment type="caution">
    <text evidence="3">The sequence shown here is derived from an EMBL/GenBank/DDBJ whole genome shotgun (WGS) entry which is preliminary data.</text>
</comment>
<name>A0AAV9NHK9_9EURO</name>
<feature type="region of interest" description="Disordered" evidence="2">
    <location>
        <begin position="1195"/>
        <end position="1215"/>
    </location>
</feature>
<evidence type="ECO:0008006" key="5">
    <source>
        <dbReference type="Google" id="ProtNLM"/>
    </source>
</evidence>
<dbReference type="Pfam" id="PF11496">
    <property type="entry name" value="HDA2-3"/>
    <property type="match status" value="1"/>
</dbReference>
<feature type="region of interest" description="Disordered" evidence="2">
    <location>
        <begin position="346"/>
        <end position="385"/>
    </location>
</feature>
<feature type="compositionally biased region" description="Low complexity" evidence="2">
    <location>
        <begin position="548"/>
        <end position="562"/>
    </location>
</feature>
<feature type="region of interest" description="Disordered" evidence="2">
    <location>
        <begin position="1244"/>
        <end position="1305"/>
    </location>
</feature>
<gene>
    <name evidence="3" type="ORF">LTR84_010858</name>
</gene>
<feature type="region of interest" description="Disordered" evidence="2">
    <location>
        <begin position="1"/>
        <end position="36"/>
    </location>
</feature>